<dbReference type="AlphaFoldDB" id="A0A177NTB5"/>
<dbReference type="Gene3D" id="3.30.450.30">
    <property type="entry name" value="Dynein light chain 2a, cytoplasmic"/>
    <property type="match status" value="1"/>
</dbReference>
<dbReference type="OrthoDB" id="5569892at2"/>
<keyword evidence="3" id="KW-1185">Reference proteome</keyword>
<sequence length="147" mass="15794">MHWFESQLLALNKLADKYVVSQKKPAANIVKSSADMRESRGQFIEAVQALVDNVSKVKGIAACTAYHDGLILAHSKQALNIDAFGAAVQESLHAAQQSAEMLNLGDIEQIVIVGTTNKVAMLSVGPLMLCIACPKHINLASALRQDI</sequence>
<dbReference type="InterPro" id="IPR004942">
    <property type="entry name" value="Roadblock/LAMTOR2_dom"/>
</dbReference>
<dbReference type="SMART" id="SM00960">
    <property type="entry name" value="Robl_LC7"/>
    <property type="match status" value="1"/>
</dbReference>
<evidence type="ECO:0000313" key="3">
    <source>
        <dbReference type="Proteomes" id="UP000078476"/>
    </source>
</evidence>
<dbReference type="SUPFAM" id="SSF103196">
    <property type="entry name" value="Roadblock/LC7 domain"/>
    <property type="match status" value="1"/>
</dbReference>
<dbReference type="Proteomes" id="UP000078476">
    <property type="component" value="Unassembled WGS sequence"/>
</dbReference>
<feature type="domain" description="Roadblock/LAMTOR2" evidence="1">
    <location>
        <begin position="44"/>
        <end position="132"/>
    </location>
</feature>
<proteinExistence type="predicted"/>
<dbReference type="Pfam" id="PF03259">
    <property type="entry name" value="Robl_LC7"/>
    <property type="match status" value="1"/>
</dbReference>
<protein>
    <recommendedName>
        <fullName evidence="1">Roadblock/LAMTOR2 domain-containing protein</fullName>
    </recommendedName>
</protein>
<evidence type="ECO:0000259" key="1">
    <source>
        <dbReference type="SMART" id="SM00960"/>
    </source>
</evidence>
<reference evidence="2 3" key="1">
    <citation type="submission" date="2016-03" db="EMBL/GenBank/DDBJ databases">
        <authorList>
            <person name="Ploux O."/>
        </authorList>
    </citation>
    <scope>NUCLEOTIDE SEQUENCE [LARGE SCALE GENOMIC DNA]</scope>
    <source>
        <strain evidence="2 3">R-45370</strain>
    </source>
</reference>
<organism evidence="2 3">
    <name type="scientific">Methylomonas lenta</name>
    <dbReference type="NCBI Taxonomy" id="980561"/>
    <lineage>
        <taxon>Bacteria</taxon>
        <taxon>Pseudomonadati</taxon>
        <taxon>Pseudomonadota</taxon>
        <taxon>Gammaproteobacteria</taxon>
        <taxon>Methylococcales</taxon>
        <taxon>Methylococcaceae</taxon>
        <taxon>Methylomonas</taxon>
    </lineage>
</organism>
<gene>
    <name evidence="2" type="ORF">A1359_02725</name>
</gene>
<dbReference type="STRING" id="980561.A1359_02725"/>
<evidence type="ECO:0000313" key="2">
    <source>
        <dbReference type="EMBL" id="OAI21082.1"/>
    </source>
</evidence>
<dbReference type="EMBL" id="LUUI01000022">
    <property type="protein sequence ID" value="OAI21082.1"/>
    <property type="molecule type" value="Genomic_DNA"/>
</dbReference>
<accession>A0A177NTB5</accession>
<name>A0A177NTB5_9GAMM</name>
<comment type="caution">
    <text evidence="2">The sequence shown here is derived from an EMBL/GenBank/DDBJ whole genome shotgun (WGS) entry which is preliminary data.</text>
</comment>